<evidence type="ECO:0000313" key="2">
    <source>
        <dbReference type="EMBL" id="KFV04943.1"/>
    </source>
</evidence>
<evidence type="ECO:0000256" key="1">
    <source>
        <dbReference type="SAM" id="MobiDB-lite"/>
    </source>
</evidence>
<dbReference type="SUPFAM" id="SSF52283">
    <property type="entry name" value="Formate/glycerate dehydrogenase catalytic domain-like"/>
    <property type="match status" value="1"/>
</dbReference>
<dbReference type="GO" id="GO:0033353">
    <property type="term" value="P:S-adenosylmethionine cycle"/>
    <property type="evidence" value="ECO:0007669"/>
    <property type="project" value="TreeGrafter"/>
</dbReference>
<dbReference type="Pfam" id="PF05221">
    <property type="entry name" value="AdoHcyase"/>
    <property type="match status" value="2"/>
</dbReference>
<feature type="region of interest" description="Disordered" evidence="1">
    <location>
        <begin position="1"/>
        <end position="27"/>
    </location>
</feature>
<reference evidence="2 3" key="1">
    <citation type="submission" date="2014-04" db="EMBL/GenBank/DDBJ databases">
        <title>Genome evolution of avian class.</title>
        <authorList>
            <person name="Zhang G."/>
            <person name="Li C."/>
        </authorList>
    </citation>
    <scope>NUCLEOTIDE SEQUENCE [LARGE SCALE GENOMIC DNA]</scope>
    <source>
        <strain evidence="2">BGI_N340</strain>
    </source>
</reference>
<sequence>AASYTDSSDDETSPRDKQQKNSKGSSDFCVKNIKQAEFGRREIEIAEQEMPALMALRKRAQGEKPLAGAKIVGCTHITAQTAVRPRPDFPAAYSLKQTPNKPTPKGFAKAVLAPISLSVPGFPVFAWKGESEDDFWWCIDRCVNVEGWQPNMV</sequence>
<dbReference type="PANTHER" id="PTHR23420:SF2">
    <property type="entry name" value="ADENOSYLHOMOCYSTEINASE 3"/>
    <property type="match status" value="1"/>
</dbReference>
<accession>A0A093BRV1</accession>
<dbReference type="Gene3D" id="3.40.50.1480">
    <property type="entry name" value="Adenosylhomocysteinase-like"/>
    <property type="match status" value="1"/>
</dbReference>
<evidence type="ECO:0000313" key="3">
    <source>
        <dbReference type="Proteomes" id="UP000053661"/>
    </source>
</evidence>
<name>A0A093BRV1_TAUER</name>
<protein>
    <submittedName>
        <fullName evidence="2">Putative adenosylhomocysteinase 3</fullName>
    </submittedName>
</protein>
<feature type="non-terminal residue" evidence="2">
    <location>
        <position position="153"/>
    </location>
</feature>
<dbReference type="InterPro" id="IPR000043">
    <property type="entry name" value="Adenosylhomocysteinase-like"/>
</dbReference>
<proteinExistence type="predicted"/>
<dbReference type="AlphaFoldDB" id="A0A093BRV1"/>
<dbReference type="InterPro" id="IPR042172">
    <property type="entry name" value="Adenosylhomocyst_ase-like_sf"/>
</dbReference>
<keyword evidence="3" id="KW-1185">Reference proteome</keyword>
<dbReference type="PANTHER" id="PTHR23420">
    <property type="entry name" value="ADENOSYLHOMOCYSTEINASE"/>
    <property type="match status" value="1"/>
</dbReference>
<dbReference type="GO" id="GO:0005829">
    <property type="term" value="C:cytosol"/>
    <property type="evidence" value="ECO:0007669"/>
    <property type="project" value="TreeGrafter"/>
</dbReference>
<feature type="non-terminal residue" evidence="2">
    <location>
        <position position="1"/>
    </location>
</feature>
<dbReference type="Proteomes" id="UP000053661">
    <property type="component" value="Unassembled WGS sequence"/>
</dbReference>
<dbReference type="EMBL" id="KL450034">
    <property type="protein sequence ID" value="KFV04943.1"/>
    <property type="molecule type" value="Genomic_DNA"/>
</dbReference>
<gene>
    <name evidence="2" type="ORF">N340_02738</name>
</gene>
<organism evidence="2 3">
    <name type="scientific">Tauraco erythrolophus</name>
    <name type="common">Red-crested turaco</name>
    <dbReference type="NCBI Taxonomy" id="121530"/>
    <lineage>
        <taxon>Eukaryota</taxon>
        <taxon>Metazoa</taxon>
        <taxon>Chordata</taxon>
        <taxon>Craniata</taxon>
        <taxon>Vertebrata</taxon>
        <taxon>Euteleostomi</taxon>
        <taxon>Archelosauria</taxon>
        <taxon>Archosauria</taxon>
        <taxon>Dinosauria</taxon>
        <taxon>Saurischia</taxon>
        <taxon>Theropoda</taxon>
        <taxon>Coelurosauria</taxon>
        <taxon>Aves</taxon>
        <taxon>Neognathae</taxon>
        <taxon>Neoaves</taxon>
        <taxon>Otidimorphae</taxon>
        <taxon>Musophagiformes</taxon>
        <taxon>Musophagidae</taxon>
        <taxon>Tauraco</taxon>
    </lineage>
</organism>